<dbReference type="Proteomes" id="UP001519460">
    <property type="component" value="Unassembled WGS sequence"/>
</dbReference>
<evidence type="ECO:0000313" key="3">
    <source>
        <dbReference type="Proteomes" id="UP001519460"/>
    </source>
</evidence>
<feature type="signal peptide" evidence="1">
    <location>
        <begin position="1"/>
        <end position="18"/>
    </location>
</feature>
<gene>
    <name evidence="2" type="ORF">BaRGS_00035671</name>
</gene>
<evidence type="ECO:0000313" key="2">
    <source>
        <dbReference type="EMBL" id="KAK7471698.1"/>
    </source>
</evidence>
<evidence type="ECO:0000256" key="1">
    <source>
        <dbReference type="SAM" id="SignalP"/>
    </source>
</evidence>
<comment type="caution">
    <text evidence="2">The sequence shown here is derived from an EMBL/GenBank/DDBJ whole genome shotgun (WGS) entry which is preliminary data.</text>
</comment>
<proteinExistence type="predicted"/>
<dbReference type="EMBL" id="JACVVK020000482">
    <property type="protein sequence ID" value="KAK7471698.1"/>
    <property type="molecule type" value="Genomic_DNA"/>
</dbReference>
<protein>
    <recommendedName>
        <fullName evidence="4">Ig-like domain-containing protein</fullName>
    </recommendedName>
</protein>
<evidence type="ECO:0008006" key="4">
    <source>
        <dbReference type="Google" id="ProtNLM"/>
    </source>
</evidence>
<dbReference type="AlphaFoldDB" id="A0ABD0JE26"/>
<name>A0ABD0JE26_9CAEN</name>
<keyword evidence="3" id="KW-1185">Reference proteome</keyword>
<sequence length="106" mass="11476">MEETICLLVFLCFSPISAGDGIAHNCSEYVNEGLGVDCQCIDRAPVGDTRAYQVTWPGHSNTSRLKLSAVSRNDNGSTFVCLAERPGSIENTTFTLQVACELCTRV</sequence>
<keyword evidence="1" id="KW-0732">Signal</keyword>
<organism evidence="2 3">
    <name type="scientific">Batillaria attramentaria</name>
    <dbReference type="NCBI Taxonomy" id="370345"/>
    <lineage>
        <taxon>Eukaryota</taxon>
        <taxon>Metazoa</taxon>
        <taxon>Spiralia</taxon>
        <taxon>Lophotrochozoa</taxon>
        <taxon>Mollusca</taxon>
        <taxon>Gastropoda</taxon>
        <taxon>Caenogastropoda</taxon>
        <taxon>Sorbeoconcha</taxon>
        <taxon>Cerithioidea</taxon>
        <taxon>Batillariidae</taxon>
        <taxon>Batillaria</taxon>
    </lineage>
</organism>
<reference evidence="2 3" key="1">
    <citation type="journal article" date="2023" name="Sci. Data">
        <title>Genome assembly of the Korean intertidal mud-creeper Batillaria attramentaria.</title>
        <authorList>
            <person name="Patra A.K."/>
            <person name="Ho P.T."/>
            <person name="Jun S."/>
            <person name="Lee S.J."/>
            <person name="Kim Y."/>
            <person name="Won Y.J."/>
        </authorList>
    </citation>
    <scope>NUCLEOTIDE SEQUENCE [LARGE SCALE GENOMIC DNA]</scope>
    <source>
        <strain evidence="2">Wonlab-2016</strain>
    </source>
</reference>
<feature type="chain" id="PRO_5044792248" description="Ig-like domain-containing protein" evidence="1">
    <location>
        <begin position="19"/>
        <end position="106"/>
    </location>
</feature>
<accession>A0ABD0JE26</accession>